<evidence type="ECO:0000313" key="13">
    <source>
        <dbReference type="Proteomes" id="UP001203338"/>
    </source>
</evidence>
<gene>
    <name evidence="12" type="ORF">M3P05_00240</name>
</gene>
<evidence type="ECO:0000256" key="9">
    <source>
        <dbReference type="ARBA" id="ARBA00023244"/>
    </source>
</evidence>
<feature type="transmembrane region" description="Helical" evidence="10">
    <location>
        <begin position="45"/>
        <end position="77"/>
    </location>
</feature>
<evidence type="ECO:0000256" key="3">
    <source>
        <dbReference type="ARBA" id="ARBA00004744"/>
    </source>
</evidence>
<dbReference type="NCBIfam" id="TIGR00540">
    <property type="entry name" value="TPR_hemY_coli"/>
    <property type="match status" value="1"/>
</dbReference>
<dbReference type="Proteomes" id="UP001203338">
    <property type="component" value="Unassembled WGS sequence"/>
</dbReference>
<evidence type="ECO:0000256" key="2">
    <source>
        <dbReference type="ARBA" id="ARBA00004429"/>
    </source>
</evidence>
<proteinExistence type="predicted"/>
<organism evidence="12 13">
    <name type="scientific">Parendozoicomonas callyspongiae</name>
    <dbReference type="NCBI Taxonomy" id="2942213"/>
    <lineage>
        <taxon>Bacteria</taxon>
        <taxon>Pseudomonadati</taxon>
        <taxon>Pseudomonadota</taxon>
        <taxon>Gammaproteobacteria</taxon>
        <taxon>Oceanospirillales</taxon>
        <taxon>Endozoicomonadaceae</taxon>
        <taxon>Parendozoicomonas</taxon>
    </lineage>
</organism>
<evidence type="ECO:0000256" key="4">
    <source>
        <dbReference type="ARBA" id="ARBA00022475"/>
    </source>
</evidence>
<evidence type="ECO:0000256" key="1">
    <source>
        <dbReference type="ARBA" id="ARBA00002962"/>
    </source>
</evidence>
<evidence type="ECO:0000256" key="10">
    <source>
        <dbReference type="SAM" id="Phobius"/>
    </source>
</evidence>
<evidence type="ECO:0000313" key="12">
    <source>
        <dbReference type="EMBL" id="MCL6268377.1"/>
    </source>
</evidence>
<protein>
    <submittedName>
        <fullName evidence="12">Tetratricopeptide repeat protein</fullName>
    </submittedName>
</protein>
<keyword evidence="13" id="KW-1185">Reference proteome</keyword>
<evidence type="ECO:0000256" key="8">
    <source>
        <dbReference type="ARBA" id="ARBA00023136"/>
    </source>
</evidence>
<keyword evidence="4" id="KW-1003">Cell membrane</keyword>
<dbReference type="Gene3D" id="1.25.40.10">
    <property type="entry name" value="Tetratricopeptide repeat domain"/>
    <property type="match status" value="2"/>
</dbReference>
<keyword evidence="7 10" id="KW-1133">Transmembrane helix</keyword>
<keyword evidence="5" id="KW-0997">Cell inner membrane</keyword>
<evidence type="ECO:0000256" key="6">
    <source>
        <dbReference type="ARBA" id="ARBA00022692"/>
    </source>
</evidence>
<comment type="pathway">
    <text evidence="3">Porphyrin-containing compound metabolism; protoheme biosynthesis.</text>
</comment>
<dbReference type="SUPFAM" id="SSF48452">
    <property type="entry name" value="TPR-like"/>
    <property type="match status" value="2"/>
</dbReference>
<dbReference type="EMBL" id="JAMFLX010000001">
    <property type="protein sequence ID" value="MCL6268377.1"/>
    <property type="molecule type" value="Genomic_DNA"/>
</dbReference>
<comment type="function">
    <text evidence="1">Involved in a late step of protoheme IX synthesis.</text>
</comment>
<keyword evidence="6 10" id="KW-0812">Transmembrane</keyword>
<reference evidence="12 13" key="1">
    <citation type="submission" date="2022-05" db="EMBL/GenBank/DDBJ databases">
        <authorList>
            <person name="Park J.-S."/>
        </authorList>
    </citation>
    <scope>NUCLEOTIDE SEQUENCE [LARGE SCALE GENOMIC DNA]</scope>
    <source>
        <strain evidence="12 13">2012CJ34-2</strain>
    </source>
</reference>
<evidence type="ECO:0000256" key="7">
    <source>
        <dbReference type="ARBA" id="ARBA00022989"/>
    </source>
</evidence>
<evidence type="ECO:0000259" key="11">
    <source>
        <dbReference type="Pfam" id="PF07219"/>
    </source>
</evidence>
<dbReference type="InterPro" id="IPR011990">
    <property type="entry name" value="TPR-like_helical_dom_sf"/>
</dbReference>
<dbReference type="Pfam" id="PF07219">
    <property type="entry name" value="HemY_N"/>
    <property type="match status" value="1"/>
</dbReference>
<keyword evidence="8 10" id="KW-0472">Membrane</keyword>
<dbReference type="RefSeq" id="WP_249697215.1">
    <property type="nucleotide sequence ID" value="NZ_JAMFLX010000001.1"/>
</dbReference>
<comment type="caution">
    <text evidence="12">The sequence shown here is derived from an EMBL/GenBank/DDBJ whole genome shotgun (WGS) entry which is preliminary data.</text>
</comment>
<dbReference type="InterPro" id="IPR005254">
    <property type="entry name" value="Heme_biosyn_assoc_TPR_pro"/>
</dbReference>
<sequence>MRRTALTAIIILLLIAGSFFAARYLFEDPGYVLIAYNGYTVESSLWSLLLALVFAVVAIRLIAGSVRLLIGSAGLIYPLSAKAKQRRAQKLANKGLILFANGHWQQSQNLLAKAGDMGASPLYSYLVAARAASANNDMDACKENLRKADEVAPAAYMAIGITQAEAQMTQKQWEQALATLRSLRKKSPKHPYVHKLLKQTYEKLGDWQALADILPVLRKLKVLNGDALETLEQKIYHELFEQAWNKGRNQRDKTARVAPANVVWNSLSKAQRRNHELAYGYARCLYRLGADDDAEGFIRRNLPAIYSAPLIRLYGRLDSDDKGRQLLTAEKLLAERPNDPDLLLALGRICSRDQLWGKSREYLEASLQLRHSLDTYNELGRLMAQLDEHELSSGYFQHGQALAAEEEV</sequence>
<name>A0ABT0PAF7_9GAMM</name>
<dbReference type="InterPro" id="IPR010817">
    <property type="entry name" value="HemY_N"/>
</dbReference>
<comment type="subcellular location">
    <subcellularLocation>
        <location evidence="2">Cell inner membrane</location>
        <topology evidence="2">Multi-pass membrane protein</topology>
    </subcellularLocation>
</comment>
<keyword evidence="9" id="KW-0627">Porphyrin biosynthesis</keyword>
<accession>A0ABT0PAF7</accession>
<feature type="domain" description="HemY N-terminal" evidence="11">
    <location>
        <begin position="30"/>
        <end position="135"/>
    </location>
</feature>
<evidence type="ECO:0000256" key="5">
    <source>
        <dbReference type="ARBA" id="ARBA00022519"/>
    </source>
</evidence>